<dbReference type="FunFam" id="3.40.50.150:FF:000041">
    <property type="entry name" value="Ribosomal RNA small subunit methyltransferase G"/>
    <property type="match status" value="1"/>
</dbReference>
<feature type="binding site" evidence="6">
    <location>
        <begin position="102"/>
        <end position="104"/>
    </location>
    <ligand>
        <name>S-adenosyl-L-methionine</name>
        <dbReference type="ChEBI" id="CHEBI:59789"/>
    </ligand>
</feature>
<keyword evidence="1 6" id="KW-0963">Cytoplasm</keyword>
<sequence>MSPEGTQLLLKAGRELGLDLGPHIPRFVRLYQMLVEANRRMNLTAIRDERGIVLKHFVDSLTCLLYPGFADGAEVVDVGTGAGFPGLPLAIVRPGLRLCLLEATQKKARFVASAIEGLGLDNAEALWGRAEELARGVKRETYHAAVVRAVASLPVVAELALPLVRVGGFVLLQKGPEVEGELGRSKGALEKLGGALEGVLPLSLPVGGEARRLVVLRKRRPTPEEYPRKAGVPAKNPLS</sequence>
<dbReference type="AlphaFoldDB" id="A0A399ENX3"/>
<evidence type="ECO:0000256" key="4">
    <source>
        <dbReference type="ARBA" id="ARBA00022679"/>
    </source>
</evidence>
<dbReference type="PIRSF" id="PIRSF003078">
    <property type="entry name" value="GidB"/>
    <property type="match status" value="1"/>
</dbReference>
<keyword evidence="2 6" id="KW-0698">rRNA processing</keyword>
<keyword evidence="3 6" id="KW-0489">Methyltransferase</keyword>
<gene>
    <name evidence="6 7" type="primary">rsmG</name>
    <name evidence="7" type="ORF">Mlute_01645</name>
</gene>
<accession>A0A399ENX3</accession>
<dbReference type="NCBIfam" id="TIGR00138">
    <property type="entry name" value="rsmG_gidB"/>
    <property type="match status" value="1"/>
</dbReference>
<feature type="binding site" evidence="6">
    <location>
        <position position="148"/>
    </location>
    <ligand>
        <name>S-adenosyl-L-methionine</name>
        <dbReference type="ChEBI" id="CHEBI:59789"/>
    </ligand>
</feature>
<evidence type="ECO:0000256" key="3">
    <source>
        <dbReference type="ARBA" id="ARBA00022603"/>
    </source>
</evidence>
<dbReference type="PANTHER" id="PTHR31760:SF0">
    <property type="entry name" value="S-ADENOSYL-L-METHIONINE-DEPENDENT METHYLTRANSFERASES SUPERFAMILY PROTEIN"/>
    <property type="match status" value="1"/>
</dbReference>
<evidence type="ECO:0000313" key="7">
    <source>
        <dbReference type="EMBL" id="RIH85223.1"/>
    </source>
</evidence>
<comment type="similarity">
    <text evidence="6">Belongs to the methyltransferase superfamily. RNA methyltransferase RsmG family.</text>
</comment>
<reference evidence="7 8" key="1">
    <citation type="submission" date="2018-08" db="EMBL/GenBank/DDBJ databases">
        <title>Meiothermus luteus KCTC 52599 genome sequencing project.</title>
        <authorList>
            <person name="Da Costa M.S."/>
            <person name="Albuquerque L."/>
            <person name="Raposo P."/>
            <person name="Froufe H.J.C."/>
            <person name="Barroso C.S."/>
            <person name="Egas C."/>
        </authorList>
    </citation>
    <scope>NUCLEOTIDE SEQUENCE [LARGE SCALE GENOMIC DNA]</scope>
    <source>
        <strain evidence="7 8">KCTC 52599</strain>
    </source>
</reference>
<dbReference type="InterPro" id="IPR029063">
    <property type="entry name" value="SAM-dependent_MTases_sf"/>
</dbReference>
<protein>
    <recommendedName>
        <fullName evidence="6">Ribosomal RNA small subunit methyltransferase G</fullName>
        <ecNumber evidence="6">2.1.1.-</ecNumber>
    </recommendedName>
    <alternativeName>
        <fullName evidence="6">16S rRNA 7-methylguanosine methyltransferase</fullName>
        <shortName evidence="6">16S rRNA m7G methyltransferase</shortName>
    </alternativeName>
</protein>
<dbReference type="EMBL" id="QWKZ01000048">
    <property type="protein sequence ID" value="RIH85223.1"/>
    <property type="molecule type" value="Genomic_DNA"/>
</dbReference>
<dbReference type="RefSeq" id="WP_119360269.1">
    <property type="nucleotide sequence ID" value="NZ_QWKZ01000048.1"/>
</dbReference>
<keyword evidence="4 6" id="KW-0808">Transferase</keyword>
<dbReference type="GO" id="GO:0070043">
    <property type="term" value="F:rRNA (guanine-N7-)-methyltransferase activity"/>
    <property type="evidence" value="ECO:0007669"/>
    <property type="project" value="UniProtKB-UniRule"/>
</dbReference>
<feature type="binding site" evidence="6">
    <location>
        <position position="84"/>
    </location>
    <ligand>
        <name>S-adenosyl-L-methionine</name>
        <dbReference type="ChEBI" id="CHEBI:59789"/>
    </ligand>
</feature>
<evidence type="ECO:0000256" key="5">
    <source>
        <dbReference type="ARBA" id="ARBA00022691"/>
    </source>
</evidence>
<evidence type="ECO:0000256" key="1">
    <source>
        <dbReference type="ARBA" id="ARBA00022490"/>
    </source>
</evidence>
<dbReference type="GO" id="GO:0005829">
    <property type="term" value="C:cytosol"/>
    <property type="evidence" value="ECO:0007669"/>
    <property type="project" value="TreeGrafter"/>
</dbReference>
<dbReference type="Pfam" id="PF02527">
    <property type="entry name" value="GidB"/>
    <property type="match status" value="1"/>
</dbReference>
<feature type="binding site" evidence="6">
    <location>
        <begin position="130"/>
        <end position="131"/>
    </location>
    <ligand>
        <name>S-adenosyl-L-methionine</name>
        <dbReference type="ChEBI" id="CHEBI:59789"/>
    </ligand>
</feature>
<organism evidence="7 8">
    <name type="scientific">Meiothermus luteus</name>
    <dbReference type="NCBI Taxonomy" id="2026184"/>
    <lineage>
        <taxon>Bacteria</taxon>
        <taxon>Thermotogati</taxon>
        <taxon>Deinococcota</taxon>
        <taxon>Deinococci</taxon>
        <taxon>Thermales</taxon>
        <taxon>Thermaceae</taxon>
        <taxon>Meiothermus</taxon>
    </lineage>
</organism>
<keyword evidence="5 6" id="KW-0949">S-adenosyl-L-methionine</keyword>
<comment type="caution">
    <text evidence="7">The sequence shown here is derived from an EMBL/GenBank/DDBJ whole genome shotgun (WGS) entry which is preliminary data.</text>
</comment>
<dbReference type="PANTHER" id="PTHR31760">
    <property type="entry name" value="S-ADENOSYL-L-METHIONINE-DEPENDENT METHYLTRANSFERASES SUPERFAMILY PROTEIN"/>
    <property type="match status" value="1"/>
</dbReference>
<dbReference type="EC" id="2.1.1.-" evidence="6"/>
<comment type="function">
    <text evidence="6">Specifically methylates the N7 position of a guanine in 16S rRNA.</text>
</comment>
<dbReference type="HAMAP" id="MF_00074">
    <property type="entry name" value="16SrRNA_methyltr_G"/>
    <property type="match status" value="1"/>
</dbReference>
<evidence type="ECO:0000256" key="6">
    <source>
        <dbReference type="HAMAP-Rule" id="MF_00074"/>
    </source>
</evidence>
<feature type="binding site" evidence="6">
    <location>
        <position position="79"/>
    </location>
    <ligand>
        <name>S-adenosyl-L-methionine</name>
        <dbReference type="ChEBI" id="CHEBI:59789"/>
    </ligand>
</feature>
<evidence type="ECO:0000256" key="2">
    <source>
        <dbReference type="ARBA" id="ARBA00022552"/>
    </source>
</evidence>
<dbReference type="InterPro" id="IPR003682">
    <property type="entry name" value="rRNA_ssu_MeTfrase_G"/>
</dbReference>
<dbReference type="OrthoDB" id="9808773at2"/>
<keyword evidence="8" id="KW-1185">Reference proteome</keyword>
<evidence type="ECO:0000313" key="8">
    <source>
        <dbReference type="Proteomes" id="UP000265800"/>
    </source>
</evidence>
<name>A0A399ENX3_9DEIN</name>
<proteinExistence type="inferred from homology"/>
<comment type="subcellular location">
    <subcellularLocation>
        <location evidence="6">Cytoplasm</location>
    </subcellularLocation>
</comment>
<dbReference type="Gene3D" id="3.40.50.150">
    <property type="entry name" value="Vaccinia Virus protein VP39"/>
    <property type="match status" value="1"/>
</dbReference>
<dbReference type="Proteomes" id="UP000265800">
    <property type="component" value="Unassembled WGS sequence"/>
</dbReference>
<dbReference type="SUPFAM" id="SSF53335">
    <property type="entry name" value="S-adenosyl-L-methionine-dependent methyltransferases"/>
    <property type="match status" value="1"/>
</dbReference>